<keyword evidence="1" id="KW-1133">Transmembrane helix</keyword>
<feature type="transmembrane region" description="Helical" evidence="1">
    <location>
        <begin position="78"/>
        <end position="101"/>
    </location>
</feature>
<dbReference type="PANTHER" id="PTHR36111">
    <property type="entry name" value="INNER MEMBRANE PROTEIN-RELATED"/>
    <property type="match status" value="1"/>
</dbReference>
<organism evidence="2 3">
    <name type="scientific">Leptolyngbya boryana NIES-2135</name>
    <dbReference type="NCBI Taxonomy" id="1973484"/>
    <lineage>
        <taxon>Bacteria</taxon>
        <taxon>Bacillati</taxon>
        <taxon>Cyanobacteriota</taxon>
        <taxon>Cyanophyceae</taxon>
        <taxon>Leptolyngbyales</taxon>
        <taxon>Leptolyngbyaceae</taxon>
        <taxon>Leptolyngbya group</taxon>
        <taxon>Leptolyngbya</taxon>
    </lineage>
</organism>
<protein>
    <recommendedName>
        <fullName evidence="4">DUF554 domain-containing protein</fullName>
    </recommendedName>
</protein>
<dbReference type="InterPro" id="IPR007563">
    <property type="entry name" value="DUF554"/>
</dbReference>
<dbReference type="PANTHER" id="PTHR36111:SF2">
    <property type="entry name" value="INNER MEMBRANE PROTEIN"/>
    <property type="match status" value="1"/>
</dbReference>
<evidence type="ECO:0000313" key="3">
    <source>
        <dbReference type="Proteomes" id="UP000217895"/>
    </source>
</evidence>
<dbReference type="Proteomes" id="UP000217895">
    <property type="component" value="Chromosome"/>
</dbReference>
<proteinExistence type="predicted"/>
<sequence>MLTTLIWLIHPATLGVFVKTSGTWINVATVLIGSGLGIVLKGNLPTRMQRIITQALGLLTLFLGVTMAGSLLKVKLGIFDGVIIGLIAIVIGGLLGEWWRIDARLRAIGDALKHRFQGGGSFTEGFVAASLLFCVGPMAMIGSLNNGLSGDNTLLSIKSAMDGLASIALSSSYGIGVAFSILPIVVYQGGLSIAASFLAQSLSEPATNPSVLLTSGVGGLIVMGLGLNLLEVAELSIAAFLPGLLLAPLLCAIIEWLA</sequence>
<keyword evidence="1" id="KW-0472">Membrane</keyword>
<feature type="transmembrane region" description="Helical" evidence="1">
    <location>
        <begin position="211"/>
        <end position="230"/>
    </location>
</feature>
<name>A0A1Z4JDQ6_LEPBY</name>
<dbReference type="EMBL" id="AP018203">
    <property type="protein sequence ID" value="BAY54871.1"/>
    <property type="molecule type" value="Genomic_DNA"/>
</dbReference>
<reference evidence="2 3" key="1">
    <citation type="submission" date="2017-06" db="EMBL/GenBank/DDBJ databases">
        <title>Genome sequencing of cyanobaciteial culture collection at National Institute for Environmental Studies (NIES).</title>
        <authorList>
            <person name="Hirose Y."/>
            <person name="Shimura Y."/>
            <person name="Fujisawa T."/>
            <person name="Nakamura Y."/>
            <person name="Kawachi M."/>
        </authorList>
    </citation>
    <scope>NUCLEOTIDE SEQUENCE [LARGE SCALE GENOMIC DNA]</scope>
    <source>
        <strain evidence="2 3">NIES-2135</strain>
    </source>
</reference>
<dbReference type="AlphaFoldDB" id="A0A1Z4JDQ6"/>
<feature type="transmembrane region" description="Helical" evidence="1">
    <location>
        <begin position="236"/>
        <end position="257"/>
    </location>
</feature>
<evidence type="ECO:0000313" key="2">
    <source>
        <dbReference type="EMBL" id="BAY54871.1"/>
    </source>
</evidence>
<evidence type="ECO:0008006" key="4">
    <source>
        <dbReference type="Google" id="ProtNLM"/>
    </source>
</evidence>
<feature type="transmembrane region" description="Helical" evidence="1">
    <location>
        <begin position="51"/>
        <end position="72"/>
    </location>
</feature>
<evidence type="ECO:0000256" key="1">
    <source>
        <dbReference type="SAM" id="Phobius"/>
    </source>
</evidence>
<dbReference type="Pfam" id="PF04474">
    <property type="entry name" value="DUF554"/>
    <property type="match status" value="1"/>
</dbReference>
<accession>A0A1Z4JDQ6</accession>
<feature type="transmembrane region" description="Helical" evidence="1">
    <location>
        <begin position="122"/>
        <end position="144"/>
    </location>
</feature>
<keyword evidence="3" id="KW-1185">Reference proteome</keyword>
<feature type="transmembrane region" description="Helical" evidence="1">
    <location>
        <begin position="173"/>
        <end position="199"/>
    </location>
</feature>
<feature type="transmembrane region" description="Helical" evidence="1">
    <location>
        <begin position="24"/>
        <end position="44"/>
    </location>
</feature>
<keyword evidence="1" id="KW-0812">Transmembrane</keyword>
<gene>
    <name evidence="2" type="ORF">NIES2135_16890</name>
</gene>